<sequence>MYKIDASKCTACGACVSGCYTNAIVEANGKYTITEDCVDCGVCQDSCAADCISA</sequence>
<dbReference type="InterPro" id="IPR017896">
    <property type="entry name" value="4Fe4S_Fe-S-bd"/>
</dbReference>
<dbReference type="RefSeq" id="WP_188039878.1">
    <property type="nucleotide sequence ID" value="NZ_JACVHF010000007.1"/>
</dbReference>
<dbReference type="Gene3D" id="3.30.70.20">
    <property type="match status" value="1"/>
</dbReference>
<gene>
    <name evidence="2" type="ORF">H1S01_09155</name>
</gene>
<feature type="domain" description="4Fe-4S ferredoxin-type" evidence="1">
    <location>
        <begin position="30"/>
        <end position="54"/>
    </location>
</feature>
<dbReference type="SUPFAM" id="SSF54862">
    <property type="entry name" value="4Fe-4S ferredoxins"/>
    <property type="match status" value="1"/>
</dbReference>
<dbReference type="EMBL" id="JACVHF010000007">
    <property type="protein sequence ID" value="MBC9784677.1"/>
    <property type="molecule type" value="Genomic_DNA"/>
</dbReference>
<accession>A0ABR7T394</accession>
<dbReference type="Pfam" id="PF00037">
    <property type="entry name" value="Fer4"/>
    <property type="match status" value="1"/>
</dbReference>
<reference evidence="2 3" key="1">
    <citation type="submission" date="2020-07" db="EMBL/GenBank/DDBJ databases">
        <title>Draft whole-genome sequence of Heliobacterium chlorum DSM 3682, type strain.</title>
        <authorList>
            <person name="Kyndt J.A."/>
            <person name="Meyer T.E."/>
            <person name="Imhoff J.F."/>
        </authorList>
    </citation>
    <scope>NUCLEOTIDE SEQUENCE [LARGE SCALE GENOMIC DNA]</scope>
    <source>
        <strain evidence="2 3">DSM 3682</strain>
    </source>
</reference>
<comment type="caution">
    <text evidence="2">The sequence shown here is derived from an EMBL/GenBank/DDBJ whole genome shotgun (WGS) entry which is preliminary data.</text>
</comment>
<dbReference type="Proteomes" id="UP000617402">
    <property type="component" value="Unassembled WGS sequence"/>
</dbReference>
<protein>
    <submittedName>
        <fullName evidence="2">4Fe-4S binding protein</fullName>
    </submittedName>
</protein>
<evidence type="ECO:0000259" key="1">
    <source>
        <dbReference type="PROSITE" id="PS51379"/>
    </source>
</evidence>
<feature type="domain" description="4Fe-4S ferredoxin-type" evidence="1">
    <location>
        <begin position="1"/>
        <end position="29"/>
    </location>
</feature>
<keyword evidence="3" id="KW-1185">Reference proteome</keyword>
<name>A0ABR7T394_HELCL</name>
<evidence type="ECO:0000313" key="2">
    <source>
        <dbReference type="EMBL" id="MBC9784677.1"/>
    </source>
</evidence>
<evidence type="ECO:0000313" key="3">
    <source>
        <dbReference type="Proteomes" id="UP000617402"/>
    </source>
</evidence>
<organism evidence="2 3">
    <name type="scientific">Heliobacterium chlorum</name>
    <dbReference type="NCBI Taxonomy" id="2698"/>
    <lineage>
        <taxon>Bacteria</taxon>
        <taxon>Bacillati</taxon>
        <taxon>Bacillota</taxon>
        <taxon>Clostridia</taxon>
        <taxon>Eubacteriales</taxon>
        <taxon>Heliobacteriaceae</taxon>
        <taxon>Heliobacterium</taxon>
    </lineage>
</organism>
<dbReference type="PROSITE" id="PS51379">
    <property type="entry name" value="4FE4S_FER_2"/>
    <property type="match status" value="2"/>
</dbReference>
<proteinExistence type="predicted"/>